<gene>
    <name evidence="1" type="ORF">MT2528_0622</name>
</gene>
<reference evidence="1 2" key="1">
    <citation type="submission" date="2016-11" db="EMBL/GenBank/DDBJ databases">
        <authorList>
            <person name="Klemetsen T."/>
        </authorList>
    </citation>
    <scope>NUCLEOTIDE SEQUENCE [LARGE SCALE GENOMIC DNA]</scope>
    <source>
        <strain evidence="1">MT 2528</strain>
    </source>
</reference>
<comment type="caution">
    <text evidence="1">The sequence shown here is derived from an EMBL/GenBank/DDBJ whole genome shotgun (WGS) entry which is preliminary data.</text>
</comment>
<evidence type="ECO:0000313" key="2">
    <source>
        <dbReference type="Proteomes" id="UP000182660"/>
    </source>
</evidence>
<dbReference type="RefSeq" id="WP_075471045.1">
    <property type="nucleotide sequence ID" value="NZ_CAWQZC010000138.1"/>
</dbReference>
<accession>A0ABY1H7W5</accession>
<protein>
    <submittedName>
        <fullName evidence="1">Uncharacterized protein</fullName>
    </submittedName>
</protein>
<evidence type="ECO:0000313" key="1">
    <source>
        <dbReference type="EMBL" id="SGY84374.1"/>
    </source>
</evidence>
<dbReference type="Proteomes" id="UP000182660">
    <property type="component" value="Unassembled WGS sequence"/>
</dbReference>
<organism evidence="1 2">
    <name type="scientific">Moritella viscosa</name>
    <dbReference type="NCBI Taxonomy" id="80854"/>
    <lineage>
        <taxon>Bacteria</taxon>
        <taxon>Pseudomonadati</taxon>
        <taxon>Pseudomonadota</taxon>
        <taxon>Gammaproteobacteria</taxon>
        <taxon>Alteromonadales</taxon>
        <taxon>Moritellaceae</taxon>
        <taxon>Moritella</taxon>
    </lineage>
</organism>
<name>A0ABY1H7W5_9GAMM</name>
<proteinExistence type="predicted"/>
<sequence length="355" mass="39293">MPIVNQVHLTELRCIHTDNYVGYDNYRLESRLDNGPWTKFHEGSLNTGLHTTLDYEMIFVDQAEIRLINEDMITSDDDLGTVTINPEHAWSIAIFETFSAEYELKFSVAPHLEKALTMAKDIAREQRKLTHEEVMARREPSDAELDQLAMSKLPELMANGADAVLTDVLTTKARMMAGEEGLEPLLGGDLARLIELLNPLKGVIDVYRKRQYATFLLGGELDVSQVVGEVIGVSYGLALAMDFTECRWIIEVGAGIGLHAGVSGGMWFGFNRNPPEDVGGTTVDYVYGFDLSPLSGVISASFDLNIDFNIPTFNLQEVCYGIKTGGLLERSVGVAYCYVMSKNNITNGFQMIDVG</sequence>
<dbReference type="EMBL" id="FPLJ01000019">
    <property type="protein sequence ID" value="SGY84374.1"/>
    <property type="molecule type" value="Genomic_DNA"/>
</dbReference>
<keyword evidence="2" id="KW-1185">Reference proteome</keyword>
<dbReference type="GeneID" id="61294348"/>